<evidence type="ECO:0000259" key="6">
    <source>
        <dbReference type="PROSITE" id="PS50089"/>
    </source>
</evidence>
<feature type="compositionally biased region" description="Basic and acidic residues" evidence="5">
    <location>
        <begin position="170"/>
        <end position="183"/>
    </location>
</feature>
<feature type="compositionally biased region" description="Polar residues" evidence="5">
    <location>
        <begin position="338"/>
        <end position="347"/>
    </location>
</feature>
<dbReference type="PROSITE" id="PS50089">
    <property type="entry name" value="ZF_RING_2"/>
    <property type="match status" value="1"/>
</dbReference>
<dbReference type="InterPro" id="IPR001841">
    <property type="entry name" value="Znf_RING"/>
</dbReference>
<dbReference type="PANTHER" id="PTHR12109">
    <property type="entry name" value="RING FINGER PROTEIN 141-RELATED"/>
    <property type="match status" value="1"/>
</dbReference>
<dbReference type="InterPro" id="IPR013083">
    <property type="entry name" value="Znf_RING/FYVE/PHD"/>
</dbReference>
<feature type="region of interest" description="Disordered" evidence="5">
    <location>
        <begin position="39"/>
        <end position="398"/>
    </location>
</feature>
<evidence type="ECO:0000256" key="1">
    <source>
        <dbReference type="ARBA" id="ARBA00022723"/>
    </source>
</evidence>
<accession>A0A1B9ITY6</accession>
<sequence>MQPPPHLCIPPASGIYYPPVPPTLTCPNTLTPCPTYLAYRPKTTPNGPYRPLAIPSEGRDENQARAESPRGIISLPTSRSRRSKHRAGSNHTTIRIEQPSTTTSTLGNPPALPPKPIRYTPRPETDQSSSRTQTQQASEPVPRPSSSTSKMFGGRRVNPLPPRPPPRHPRSPDEDYGYERRPIDASAPGWYVNGGRADSPRPDTEEFEYVYRPHAQRQEREYFRQRVFADSRKPHFGILGSRSRVGDVEDRRSSSPPTQDDEVQVPQRRRHRQIRENDESGPSMSTGRVQGATSAPDPPVPSTRAQSGTSRPTRQSSTSEPAAAPTTRLRPAVPRASVPTQGRSTHLTTPQQRPTRPDPPQSTMRPSVPGATPHREQRPATSTHLRSAPPPPIAPVASRDTQFEDDLEEEMTCPICMSIMVGPHQVTPCGHSLCGGCGVQWIQTRASTGDRVNCPTCREPVDQTNPLTPARTLENLIRKWIDNKISTEGEWDGLAEFKEREECWRIHKEYSPEGIIPPSLLRPSAPGIAVVERTPSGTRMPRAEFPIPHVSDMLAHMDSVFNSFHRPNLLPVLEDSSERRERRLPGDLAFRINHWLDEHPGIMDHRFHFSLERPASSGSASGIQFGRPLPRLDSGTQSPDFDHYWRDLFEGIHGDGESDERNPLRRRR</sequence>
<dbReference type="InterPro" id="IPR047126">
    <property type="entry name" value="RNF141-like"/>
</dbReference>
<name>A0A1B9ITY6_9TREE</name>
<feature type="compositionally biased region" description="Low complexity" evidence="5">
    <location>
        <begin position="126"/>
        <end position="138"/>
    </location>
</feature>
<gene>
    <name evidence="7" type="ORF">L486_03500</name>
</gene>
<feature type="domain" description="RING-type" evidence="6">
    <location>
        <begin position="413"/>
        <end position="458"/>
    </location>
</feature>
<dbReference type="Gene3D" id="3.30.40.10">
    <property type="entry name" value="Zinc/RING finger domain, C3HC4 (zinc finger)"/>
    <property type="match status" value="1"/>
</dbReference>
<evidence type="ECO:0000313" key="7">
    <source>
        <dbReference type="EMBL" id="OCF59002.1"/>
    </source>
</evidence>
<keyword evidence="3" id="KW-0862">Zinc</keyword>
<dbReference type="AlphaFoldDB" id="A0A1B9ITY6"/>
<dbReference type="OrthoDB" id="6270329at2759"/>
<reference evidence="8" key="2">
    <citation type="submission" date="2013-12" db="EMBL/GenBank/DDBJ databases">
        <title>Evolution of pathogenesis and genome organization in the Tremellales.</title>
        <authorList>
            <person name="Cuomo C."/>
            <person name="Litvintseva A."/>
            <person name="Heitman J."/>
            <person name="Chen Y."/>
            <person name="Sun S."/>
            <person name="Springer D."/>
            <person name="Dromer F."/>
            <person name="Young S."/>
            <person name="Zeng Q."/>
            <person name="Chapman S."/>
            <person name="Gujja S."/>
            <person name="Saif S."/>
            <person name="Birren B."/>
        </authorList>
    </citation>
    <scope>NUCLEOTIDE SEQUENCE [LARGE SCALE GENOMIC DNA]</scope>
    <source>
        <strain evidence="8">CBS 10435</strain>
    </source>
</reference>
<protein>
    <recommendedName>
        <fullName evidence="6">RING-type domain-containing protein</fullName>
    </recommendedName>
</protein>
<feature type="compositionally biased region" description="Polar residues" evidence="5">
    <location>
        <begin position="280"/>
        <end position="293"/>
    </location>
</feature>
<feature type="compositionally biased region" description="Basic and acidic residues" evidence="5">
    <location>
        <begin position="57"/>
        <end position="68"/>
    </location>
</feature>
<evidence type="ECO:0000313" key="8">
    <source>
        <dbReference type="Proteomes" id="UP000092583"/>
    </source>
</evidence>
<feature type="compositionally biased region" description="Low complexity" evidence="5">
    <location>
        <begin position="321"/>
        <end position="336"/>
    </location>
</feature>
<dbReference type="GO" id="GO:0008270">
    <property type="term" value="F:zinc ion binding"/>
    <property type="evidence" value="ECO:0007669"/>
    <property type="project" value="UniProtKB-KW"/>
</dbReference>
<keyword evidence="8" id="KW-1185">Reference proteome</keyword>
<dbReference type="SMART" id="SM00184">
    <property type="entry name" value="RING"/>
    <property type="match status" value="1"/>
</dbReference>
<keyword evidence="2 4" id="KW-0863">Zinc-finger</keyword>
<feature type="compositionally biased region" description="Basic and acidic residues" evidence="5">
    <location>
        <begin position="216"/>
        <end position="233"/>
    </location>
</feature>
<evidence type="ECO:0000256" key="2">
    <source>
        <dbReference type="ARBA" id="ARBA00022771"/>
    </source>
</evidence>
<proteinExistence type="predicted"/>
<dbReference type="InterPro" id="IPR018957">
    <property type="entry name" value="Znf_C3HC4_RING-type"/>
</dbReference>
<feature type="compositionally biased region" description="Polar residues" evidence="5">
    <location>
        <begin position="89"/>
        <end position="107"/>
    </location>
</feature>
<dbReference type="Proteomes" id="UP000092583">
    <property type="component" value="Unassembled WGS sequence"/>
</dbReference>
<dbReference type="SUPFAM" id="SSF57850">
    <property type="entry name" value="RING/U-box"/>
    <property type="match status" value="1"/>
</dbReference>
<keyword evidence="1" id="KW-0479">Metal-binding</keyword>
<evidence type="ECO:0000256" key="5">
    <source>
        <dbReference type="SAM" id="MobiDB-lite"/>
    </source>
</evidence>
<dbReference type="Pfam" id="PF00097">
    <property type="entry name" value="zf-C3HC4"/>
    <property type="match status" value="1"/>
</dbReference>
<feature type="compositionally biased region" description="Basic and acidic residues" evidence="5">
    <location>
        <begin position="244"/>
        <end position="253"/>
    </location>
</feature>
<dbReference type="EMBL" id="KI669461">
    <property type="protein sequence ID" value="OCF59002.1"/>
    <property type="molecule type" value="Genomic_DNA"/>
</dbReference>
<organism evidence="7 8">
    <name type="scientific">Kwoniella mangroviensis CBS 10435</name>
    <dbReference type="NCBI Taxonomy" id="1331196"/>
    <lineage>
        <taxon>Eukaryota</taxon>
        <taxon>Fungi</taxon>
        <taxon>Dikarya</taxon>
        <taxon>Basidiomycota</taxon>
        <taxon>Agaricomycotina</taxon>
        <taxon>Tremellomycetes</taxon>
        <taxon>Tremellales</taxon>
        <taxon>Cryptococcaceae</taxon>
        <taxon>Kwoniella</taxon>
    </lineage>
</organism>
<evidence type="ECO:0000256" key="4">
    <source>
        <dbReference type="PROSITE-ProRule" id="PRU00175"/>
    </source>
</evidence>
<evidence type="ECO:0000256" key="3">
    <source>
        <dbReference type="ARBA" id="ARBA00022833"/>
    </source>
</evidence>
<feature type="compositionally biased region" description="Polar residues" evidence="5">
    <location>
        <begin position="303"/>
        <end position="320"/>
    </location>
</feature>
<feature type="compositionally biased region" description="Basic residues" evidence="5">
    <location>
        <begin position="79"/>
        <end position="88"/>
    </location>
</feature>
<dbReference type="STRING" id="1331196.A0A1B9ITY6"/>
<reference evidence="7 8" key="1">
    <citation type="submission" date="2013-07" db="EMBL/GenBank/DDBJ databases">
        <title>The Genome Sequence of Kwoniella mangroviensis CBS10435.</title>
        <authorList>
            <consortium name="The Broad Institute Genome Sequencing Platform"/>
            <person name="Cuomo C."/>
            <person name="Litvintseva A."/>
            <person name="Chen Y."/>
            <person name="Heitman J."/>
            <person name="Sun S."/>
            <person name="Springer D."/>
            <person name="Dromer F."/>
            <person name="Young S.K."/>
            <person name="Zeng Q."/>
            <person name="Gargeya S."/>
            <person name="Fitzgerald M."/>
            <person name="Abouelleil A."/>
            <person name="Alvarado L."/>
            <person name="Berlin A.M."/>
            <person name="Chapman S.B."/>
            <person name="Dewar J."/>
            <person name="Goldberg J."/>
            <person name="Griggs A."/>
            <person name="Gujja S."/>
            <person name="Hansen M."/>
            <person name="Howarth C."/>
            <person name="Imamovic A."/>
            <person name="Larimer J."/>
            <person name="McCowan C."/>
            <person name="Murphy C."/>
            <person name="Pearson M."/>
            <person name="Priest M."/>
            <person name="Roberts A."/>
            <person name="Saif S."/>
            <person name="Shea T."/>
            <person name="Sykes S."/>
            <person name="Wortman J."/>
            <person name="Nusbaum C."/>
            <person name="Birren B."/>
        </authorList>
    </citation>
    <scope>NUCLEOTIDE SEQUENCE [LARGE SCALE GENOMIC DNA]</scope>
    <source>
        <strain evidence="7 8">CBS 10435</strain>
    </source>
</reference>